<sequence length="73" mass="8203">MRMVYPSSNPSQHPSVAFTSEVPLRCEMVDCFAFFLPSSFVVWHSFHFLLVLAPMTRCSAERTVCEGSMVGGR</sequence>
<evidence type="ECO:0000313" key="3">
    <source>
        <dbReference type="Proteomes" id="UP000248340"/>
    </source>
</evidence>
<protein>
    <submittedName>
        <fullName evidence="2">Uncharacterized protein</fullName>
    </submittedName>
</protein>
<name>A0A319DBU8_9EURO</name>
<keyword evidence="1" id="KW-0812">Transmembrane</keyword>
<dbReference type="Proteomes" id="UP000248340">
    <property type="component" value="Unassembled WGS sequence"/>
</dbReference>
<gene>
    <name evidence="2" type="ORF">BO82DRAFT_163046</name>
</gene>
<keyword evidence="1" id="KW-0472">Membrane</keyword>
<dbReference type="RefSeq" id="XP_025495748.1">
    <property type="nucleotide sequence ID" value="XM_025630275.1"/>
</dbReference>
<keyword evidence="1" id="KW-1133">Transmembrane helix</keyword>
<accession>A0A319DBU8</accession>
<reference evidence="2 3" key="1">
    <citation type="submission" date="2016-12" db="EMBL/GenBank/DDBJ databases">
        <title>The genomes of Aspergillus section Nigri reveals drivers in fungal speciation.</title>
        <authorList>
            <consortium name="DOE Joint Genome Institute"/>
            <person name="Vesth T.C."/>
            <person name="Nybo J."/>
            <person name="Theobald S."/>
            <person name="Brandl J."/>
            <person name="Frisvad J.C."/>
            <person name="Nielsen K.F."/>
            <person name="Lyhne E.K."/>
            <person name="Kogle M.E."/>
            <person name="Kuo A."/>
            <person name="Riley R."/>
            <person name="Clum A."/>
            <person name="Nolan M."/>
            <person name="Lipzen A."/>
            <person name="Salamov A."/>
            <person name="Henrissat B."/>
            <person name="Wiebenga A."/>
            <person name="De Vries R.P."/>
            <person name="Grigoriev I.V."/>
            <person name="Mortensen U.H."/>
            <person name="Andersen M.R."/>
            <person name="Baker S.E."/>
        </authorList>
    </citation>
    <scope>NUCLEOTIDE SEQUENCE [LARGE SCALE GENOMIC DNA]</scope>
    <source>
        <strain evidence="2 3">CBS 121591</strain>
    </source>
</reference>
<proteinExistence type="predicted"/>
<dbReference type="GeneID" id="37133016"/>
<dbReference type="EMBL" id="KZ821679">
    <property type="protein sequence ID" value="PYH85548.1"/>
    <property type="molecule type" value="Genomic_DNA"/>
</dbReference>
<evidence type="ECO:0000256" key="1">
    <source>
        <dbReference type="SAM" id="Phobius"/>
    </source>
</evidence>
<feature type="transmembrane region" description="Helical" evidence="1">
    <location>
        <begin position="32"/>
        <end position="53"/>
    </location>
</feature>
<evidence type="ECO:0000313" key="2">
    <source>
        <dbReference type="EMBL" id="PYH85548.1"/>
    </source>
</evidence>
<keyword evidence="3" id="KW-1185">Reference proteome</keyword>
<dbReference type="AlphaFoldDB" id="A0A319DBU8"/>
<dbReference type="VEuPathDB" id="FungiDB:BO82DRAFT_163046"/>
<organism evidence="2 3">
    <name type="scientific">Aspergillus uvarum CBS 121591</name>
    <dbReference type="NCBI Taxonomy" id="1448315"/>
    <lineage>
        <taxon>Eukaryota</taxon>
        <taxon>Fungi</taxon>
        <taxon>Dikarya</taxon>
        <taxon>Ascomycota</taxon>
        <taxon>Pezizomycotina</taxon>
        <taxon>Eurotiomycetes</taxon>
        <taxon>Eurotiomycetidae</taxon>
        <taxon>Eurotiales</taxon>
        <taxon>Aspergillaceae</taxon>
        <taxon>Aspergillus</taxon>
        <taxon>Aspergillus subgen. Circumdati</taxon>
    </lineage>
</organism>